<accession>A0ABQ3CKI1</accession>
<dbReference type="EMBL" id="BMVN01000009">
    <property type="protein sequence ID" value="GHA23947.1"/>
    <property type="molecule type" value="Genomic_DNA"/>
</dbReference>
<gene>
    <name evidence="2" type="ORF">GCM10010345_30950</name>
</gene>
<evidence type="ECO:0000256" key="1">
    <source>
        <dbReference type="SAM" id="MobiDB-lite"/>
    </source>
</evidence>
<protein>
    <submittedName>
        <fullName evidence="2">Uncharacterized protein</fullName>
    </submittedName>
</protein>
<dbReference type="Proteomes" id="UP000653644">
    <property type="component" value="Unassembled WGS sequence"/>
</dbReference>
<comment type="caution">
    <text evidence="2">The sequence shown here is derived from an EMBL/GenBank/DDBJ whole genome shotgun (WGS) entry which is preliminary data.</text>
</comment>
<name>A0ABQ3CKI1_9ACTN</name>
<proteinExistence type="predicted"/>
<evidence type="ECO:0000313" key="2">
    <source>
        <dbReference type="EMBL" id="GHA23947.1"/>
    </source>
</evidence>
<organism evidence="2 3">
    <name type="scientific">Streptomyces canarius</name>
    <dbReference type="NCBI Taxonomy" id="285453"/>
    <lineage>
        <taxon>Bacteria</taxon>
        <taxon>Bacillati</taxon>
        <taxon>Actinomycetota</taxon>
        <taxon>Actinomycetes</taxon>
        <taxon>Kitasatosporales</taxon>
        <taxon>Streptomycetaceae</taxon>
        <taxon>Streptomyces</taxon>
    </lineage>
</organism>
<keyword evidence="3" id="KW-1185">Reference proteome</keyword>
<feature type="region of interest" description="Disordered" evidence="1">
    <location>
        <begin position="60"/>
        <end position="79"/>
    </location>
</feature>
<sequence length="79" mass="8021">MRVRGVTEPGGDAPADRRAAEPGSNAPARAPARATPVSLSATEVPVPAAEVATLIRELPWSDGPTAAVAVPRGGTGRRR</sequence>
<evidence type="ECO:0000313" key="3">
    <source>
        <dbReference type="Proteomes" id="UP000653644"/>
    </source>
</evidence>
<feature type="region of interest" description="Disordered" evidence="1">
    <location>
        <begin position="1"/>
        <end position="40"/>
    </location>
</feature>
<reference evidence="3" key="1">
    <citation type="journal article" date="2019" name="Int. J. Syst. Evol. Microbiol.">
        <title>The Global Catalogue of Microorganisms (GCM) 10K type strain sequencing project: providing services to taxonomists for standard genome sequencing and annotation.</title>
        <authorList>
            <consortium name="The Broad Institute Genomics Platform"/>
            <consortium name="The Broad Institute Genome Sequencing Center for Infectious Disease"/>
            <person name="Wu L."/>
            <person name="Ma J."/>
        </authorList>
    </citation>
    <scope>NUCLEOTIDE SEQUENCE [LARGE SCALE GENOMIC DNA]</scope>
    <source>
        <strain evidence="3">JCM 4733</strain>
    </source>
</reference>